<reference evidence="2 3" key="1">
    <citation type="submission" date="2024-04" db="EMBL/GenBank/DDBJ databases">
        <title>Novel species of the genus Ideonella isolated from streams.</title>
        <authorList>
            <person name="Lu H."/>
        </authorList>
    </citation>
    <scope>NUCLEOTIDE SEQUENCE [LARGE SCALE GENOMIC DNA]</scope>
    <source>
        <strain evidence="2 3">DXS29W</strain>
    </source>
</reference>
<accession>A0ABU9BJP8</accession>
<protein>
    <recommendedName>
        <fullName evidence="4">Pyridine nucleotide-disulfide oxidoreductase</fullName>
    </recommendedName>
</protein>
<feature type="transmembrane region" description="Helical" evidence="1">
    <location>
        <begin position="118"/>
        <end position="139"/>
    </location>
</feature>
<evidence type="ECO:0000313" key="3">
    <source>
        <dbReference type="Proteomes" id="UP001371218"/>
    </source>
</evidence>
<gene>
    <name evidence="2" type="ORF">AACH06_05090</name>
</gene>
<proteinExistence type="predicted"/>
<keyword evidence="1" id="KW-0472">Membrane</keyword>
<dbReference type="EMBL" id="JBBUTG010000002">
    <property type="protein sequence ID" value="MEK8030191.1"/>
    <property type="molecule type" value="Genomic_DNA"/>
</dbReference>
<evidence type="ECO:0008006" key="4">
    <source>
        <dbReference type="Google" id="ProtNLM"/>
    </source>
</evidence>
<comment type="caution">
    <text evidence="2">The sequence shown here is derived from an EMBL/GenBank/DDBJ whole genome shotgun (WGS) entry which is preliminary data.</text>
</comment>
<keyword evidence="3" id="KW-1185">Reference proteome</keyword>
<feature type="transmembrane region" description="Helical" evidence="1">
    <location>
        <begin position="29"/>
        <end position="48"/>
    </location>
</feature>
<organism evidence="2 3">
    <name type="scientific">Ideonella lacteola</name>
    <dbReference type="NCBI Taxonomy" id="2984193"/>
    <lineage>
        <taxon>Bacteria</taxon>
        <taxon>Pseudomonadati</taxon>
        <taxon>Pseudomonadota</taxon>
        <taxon>Betaproteobacteria</taxon>
        <taxon>Burkholderiales</taxon>
        <taxon>Sphaerotilaceae</taxon>
        <taxon>Ideonella</taxon>
    </lineage>
</organism>
<evidence type="ECO:0000256" key="1">
    <source>
        <dbReference type="SAM" id="Phobius"/>
    </source>
</evidence>
<name>A0ABU9BJP8_9BURK</name>
<dbReference type="Proteomes" id="UP001371218">
    <property type="component" value="Unassembled WGS sequence"/>
</dbReference>
<evidence type="ECO:0000313" key="2">
    <source>
        <dbReference type="EMBL" id="MEK8030191.1"/>
    </source>
</evidence>
<dbReference type="RefSeq" id="WP_341424540.1">
    <property type="nucleotide sequence ID" value="NZ_JBBUTG010000002.1"/>
</dbReference>
<feature type="transmembrane region" description="Helical" evidence="1">
    <location>
        <begin position="54"/>
        <end position="74"/>
    </location>
</feature>
<feature type="transmembrane region" description="Helical" evidence="1">
    <location>
        <begin position="86"/>
        <end position="106"/>
    </location>
</feature>
<feature type="transmembrane region" description="Helical" evidence="1">
    <location>
        <begin position="268"/>
        <end position="290"/>
    </location>
</feature>
<keyword evidence="1" id="KW-0812">Transmembrane</keyword>
<keyword evidence="1" id="KW-1133">Transmembrane helix</keyword>
<sequence>MTGALDAPDGRAAVAQAALRRFWRVAQSVVWTAAVVASAWLASRLLSIEAGSDTGYWIGVAGGSAMLALFLYPLRKRLAAMRRLGATRHWFVFHMLMGALGPWLILVHCSFRIGSLNAAVALVSMLVVAGSGVIGRFLYVHVHRGLDGRRAELAELRQRLHTTHDKLAASLALAPRVRQRLFAFEETALAAASQRRGLAWVWASNRAARDTRREVRRLIDEALADAPPGLDADRRRRIRRLWREQASSHIAQTLSVVQLRTWEKLFSLWHVLHLPFVYLMVACAVVHVVAVHAY</sequence>